<dbReference type="AlphaFoldDB" id="A0A3G9CV95"/>
<organism evidence="1 2">
    <name type="scientific">Methanosarcina thermophila</name>
    <dbReference type="NCBI Taxonomy" id="2210"/>
    <lineage>
        <taxon>Archaea</taxon>
        <taxon>Methanobacteriati</taxon>
        <taxon>Methanobacteriota</taxon>
        <taxon>Stenosarchaea group</taxon>
        <taxon>Methanomicrobia</taxon>
        <taxon>Methanosarcinales</taxon>
        <taxon>Methanosarcinaceae</taxon>
        <taxon>Methanosarcina</taxon>
    </lineage>
</organism>
<reference evidence="1 2" key="1">
    <citation type="submission" date="2016-09" db="EMBL/GenBank/DDBJ databases">
        <title>Complete Genome Sequence of Methanosarcina thermophila MT-1.</title>
        <authorList>
            <person name="Kouzuma A."/>
        </authorList>
    </citation>
    <scope>NUCLEOTIDE SEQUENCE [LARGE SCALE GENOMIC DNA]</scope>
    <source>
        <strain evidence="1 2">MT-1</strain>
    </source>
</reference>
<accession>A0A3G9CV95</accession>
<evidence type="ECO:0000313" key="1">
    <source>
        <dbReference type="EMBL" id="BAW30222.1"/>
    </source>
</evidence>
<dbReference type="Proteomes" id="UP000265557">
    <property type="component" value="Chromosome"/>
</dbReference>
<name>A0A3G9CV95_METTE</name>
<gene>
    <name evidence="1" type="ORF">MESMT1_2292</name>
</gene>
<dbReference type="EMBL" id="AP017646">
    <property type="protein sequence ID" value="BAW30222.1"/>
    <property type="molecule type" value="Genomic_DNA"/>
</dbReference>
<sequence>MITVINPNLGKIGRSLLYPFNEIPWDKKWYCEGKPLSVYLYDTLEEIDLLLEIIKEIARMV</sequence>
<protein>
    <submittedName>
        <fullName evidence="1">DNA primase</fullName>
    </submittedName>
</protein>
<proteinExistence type="predicted"/>
<evidence type="ECO:0000313" key="2">
    <source>
        <dbReference type="Proteomes" id="UP000265557"/>
    </source>
</evidence>